<feature type="domain" description="EamA" evidence="6">
    <location>
        <begin position="6"/>
        <end position="130"/>
    </location>
</feature>
<proteinExistence type="predicted"/>
<keyword evidence="3 5" id="KW-1133">Transmembrane helix</keyword>
<feature type="transmembrane region" description="Helical" evidence="5">
    <location>
        <begin position="33"/>
        <end position="50"/>
    </location>
</feature>
<evidence type="ECO:0000256" key="2">
    <source>
        <dbReference type="ARBA" id="ARBA00022692"/>
    </source>
</evidence>
<feature type="transmembrane region" description="Helical" evidence="5">
    <location>
        <begin position="56"/>
        <end position="74"/>
    </location>
</feature>
<dbReference type="AlphaFoldDB" id="A0A1W9HY99"/>
<feature type="transmembrane region" description="Helical" evidence="5">
    <location>
        <begin position="86"/>
        <end position="107"/>
    </location>
</feature>
<evidence type="ECO:0000256" key="1">
    <source>
        <dbReference type="ARBA" id="ARBA00004141"/>
    </source>
</evidence>
<keyword evidence="4 5" id="KW-0472">Membrane</keyword>
<feature type="transmembrane region" description="Helical" evidence="5">
    <location>
        <begin position="263"/>
        <end position="281"/>
    </location>
</feature>
<dbReference type="SUPFAM" id="SSF103481">
    <property type="entry name" value="Multidrug resistance efflux transporter EmrE"/>
    <property type="match status" value="2"/>
</dbReference>
<dbReference type="RefSeq" id="WP_376800711.1">
    <property type="nucleotide sequence ID" value="NZ_DBNB01000001.1"/>
</dbReference>
<gene>
    <name evidence="7" type="ORF">A4S15_08520</name>
</gene>
<evidence type="ECO:0000259" key="6">
    <source>
        <dbReference type="Pfam" id="PF00892"/>
    </source>
</evidence>
<evidence type="ECO:0000313" key="7">
    <source>
        <dbReference type="EMBL" id="OQW52297.1"/>
    </source>
</evidence>
<organism evidence="7 8">
    <name type="scientific">Candidatus Raskinella chloraquaticus</name>
    <dbReference type="NCBI Taxonomy" id="1951219"/>
    <lineage>
        <taxon>Bacteria</taxon>
        <taxon>Pseudomonadati</taxon>
        <taxon>Pseudomonadota</taxon>
        <taxon>Alphaproteobacteria</taxon>
        <taxon>Hyphomicrobiales</taxon>
        <taxon>Phreatobacteraceae</taxon>
        <taxon>Candidatus Raskinella</taxon>
    </lineage>
</organism>
<dbReference type="InterPro" id="IPR037185">
    <property type="entry name" value="EmrE-like"/>
</dbReference>
<protein>
    <recommendedName>
        <fullName evidence="6">EamA domain-containing protein</fullName>
    </recommendedName>
</protein>
<comment type="caution">
    <text evidence="7">The sequence shown here is derived from an EMBL/GenBank/DDBJ whole genome shotgun (WGS) entry which is preliminary data.</text>
</comment>
<comment type="subcellular location">
    <subcellularLocation>
        <location evidence="1">Membrane</location>
        <topology evidence="1">Multi-pass membrane protein</topology>
    </subcellularLocation>
</comment>
<feature type="transmembrane region" description="Helical" evidence="5">
    <location>
        <begin position="232"/>
        <end position="256"/>
    </location>
</feature>
<feature type="transmembrane region" description="Helical" evidence="5">
    <location>
        <begin position="171"/>
        <end position="193"/>
    </location>
</feature>
<dbReference type="InterPro" id="IPR000620">
    <property type="entry name" value="EamA_dom"/>
</dbReference>
<dbReference type="GO" id="GO:0016020">
    <property type="term" value="C:membrane"/>
    <property type="evidence" value="ECO:0007669"/>
    <property type="project" value="UniProtKB-SubCell"/>
</dbReference>
<evidence type="ECO:0000256" key="4">
    <source>
        <dbReference type="ARBA" id="ARBA00023136"/>
    </source>
</evidence>
<dbReference type="InterPro" id="IPR050638">
    <property type="entry name" value="AA-Vitamin_Transporters"/>
</dbReference>
<feature type="domain" description="EamA" evidence="6">
    <location>
        <begin position="142"/>
        <end position="279"/>
    </location>
</feature>
<dbReference type="PANTHER" id="PTHR32322">
    <property type="entry name" value="INNER MEMBRANE TRANSPORTER"/>
    <property type="match status" value="1"/>
</dbReference>
<reference evidence="7 8" key="1">
    <citation type="journal article" date="2017" name="Water Res.">
        <title>Comammox in drinking water systems.</title>
        <authorList>
            <person name="Wang Y."/>
            <person name="Ma L."/>
            <person name="Mao Y."/>
            <person name="Jiang X."/>
            <person name="Xia Y."/>
            <person name="Yu K."/>
            <person name="Li B."/>
            <person name="Zhang T."/>
        </authorList>
    </citation>
    <scope>NUCLEOTIDE SEQUENCE [LARGE SCALE GENOMIC DNA]</scope>
    <source>
        <strain evidence="7">SG_bin8</strain>
    </source>
</reference>
<feature type="transmembrane region" description="Helical" evidence="5">
    <location>
        <begin position="138"/>
        <end position="159"/>
    </location>
</feature>
<dbReference type="EMBL" id="LWDL01000014">
    <property type="protein sequence ID" value="OQW52297.1"/>
    <property type="molecule type" value="Genomic_DNA"/>
</dbReference>
<feature type="transmembrane region" description="Helical" evidence="5">
    <location>
        <begin position="113"/>
        <end position="131"/>
    </location>
</feature>
<dbReference type="Pfam" id="PF00892">
    <property type="entry name" value="EamA"/>
    <property type="match status" value="2"/>
</dbReference>
<feature type="transmembrane region" description="Helical" evidence="5">
    <location>
        <begin position="205"/>
        <end position="226"/>
    </location>
</feature>
<name>A0A1W9HY99_9HYPH</name>
<keyword evidence="2 5" id="KW-0812">Transmembrane</keyword>
<feature type="transmembrane region" description="Helical" evidence="5">
    <location>
        <begin position="6"/>
        <end position="26"/>
    </location>
</feature>
<sequence>MSVYHITLASMASLIWGATFLFTDAALQHMPPLLFAALRFCFVLPVAFVVPRPNIPYWIIALAGIFLGVGQYGFQFLGMAQGVTPGLASLLAHTQAFFTIAIAALLFREQIGAGQLAGIALGIIGFAVLVFEKDNSTNVSILFISILGAVSGAVGNNILKSIGGSVDILGVVVWMSIFVPIPLFLCSVAVDGWPTIQGALININLITILSLIYSAVFATIIAFVIWGKLLTLYPASVVAPFFLLVPVFGIFLSIALKNEPFGMARVVGCGFIFAGLIVSIVPRHSR</sequence>
<evidence type="ECO:0000256" key="5">
    <source>
        <dbReference type="SAM" id="Phobius"/>
    </source>
</evidence>
<dbReference type="PANTHER" id="PTHR32322:SF9">
    <property type="entry name" value="AMINO-ACID METABOLITE EFFLUX PUMP-RELATED"/>
    <property type="match status" value="1"/>
</dbReference>
<dbReference type="Proteomes" id="UP000192872">
    <property type="component" value="Unassembled WGS sequence"/>
</dbReference>
<evidence type="ECO:0000313" key="8">
    <source>
        <dbReference type="Proteomes" id="UP000192872"/>
    </source>
</evidence>
<accession>A0A1W9HY99</accession>
<evidence type="ECO:0000256" key="3">
    <source>
        <dbReference type="ARBA" id="ARBA00022989"/>
    </source>
</evidence>